<dbReference type="PANTHER" id="PTHR28037">
    <property type="entry name" value="ALCOHOL O-ACETYLTRANSFERASE 1-RELATED"/>
    <property type="match status" value="1"/>
</dbReference>
<dbReference type="OrthoDB" id="2150604at2759"/>
<reference evidence="1 2" key="1">
    <citation type="journal article" date="2011" name="Proc. Natl. Acad. Sci. U.S.A.">
        <title>Genome and transcriptome analyses of the mountain pine beetle-fungal symbiont Grosmannia clavigera, a lodgepole pine pathogen.</title>
        <authorList>
            <person name="DiGuistini S."/>
            <person name="Wang Y."/>
            <person name="Liao N.Y."/>
            <person name="Taylor G."/>
            <person name="Tanguay P."/>
            <person name="Feau N."/>
            <person name="Henrissat B."/>
            <person name="Chan S.K."/>
            <person name="Hesse-Orce U."/>
            <person name="Alamouti S.M."/>
            <person name="Tsui C.K.M."/>
            <person name="Docking R.T."/>
            <person name="Levasseur A."/>
            <person name="Haridas S."/>
            <person name="Robertson G."/>
            <person name="Birol I."/>
            <person name="Holt R.A."/>
            <person name="Marra M.A."/>
            <person name="Hamelin R.C."/>
            <person name="Hirst M."/>
            <person name="Jones S.J.M."/>
            <person name="Bohlmann J."/>
            <person name="Breuil C."/>
        </authorList>
    </citation>
    <scope>NUCLEOTIDE SEQUENCE [LARGE SCALE GENOMIC DNA]</scope>
    <source>
        <strain evidence="2">kw1407 / UAMH 11150</strain>
    </source>
</reference>
<dbReference type="PANTHER" id="PTHR28037:SF1">
    <property type="entry name" value="ALCOHOL O-ACETYLTRANSFERASE 1-RELATED"/>
    <property type="match status" value="1"/>
</dbReference>
<dbReference type="GeneID" id="25976126"/>
<sequence length="137" mass="14938">MRADSSLSVAVGDEGLFPPTALVETIWEAARKIRHEIANKVDMGLHNDMNGFAQAVTNWRTQLLEESQRPRRSSWVITNLGAFDDQPALDATTASTRYQTDRDSWSITRSSFYLCANVVSSAFGIAASSVKGGGLSI</sequence>
<evidence type="ECO:0000313" key="1">
    <source>
        <dbReference type="EMBL" id="EFX03138.1"/>
    </source>
</evidence>
<name>F0XI89_GROCL</name>
<dbReference type="Proteomes" id="UP000007796">
    <property type="component" value="Unassembled WGS sequence"/>
</dbReference>
<proteinExistence type="predicted"/>
<dbReference type="GO" id="GO:0008080">
    <property type="term" value="F:N-acetyltransferase activity"/>
    <property type="evidence" value="ECO:0007669"/>
    <property type="project" value="TreeGrafter"/>
</dbReference>
<keyword evidence="2" id="KW-1185">Reference proteome</keyword>
<protein>
    <submittedName>
        <fullName evidence="1">Uncharacterized protein</fullName>
    </submittedName>
</protein>
<organism evidence="2">
    <name type="scientific">Grosmannia clavigera (strain kw1407 / UAMH 11150)</name>
    <name type="common">Blue stain fungus</name>
    <name type="synonym">Graphiocladiella clavigera</name>
    <dbReference type="NCBI Taxonomy" id="655863"/>
    <lineage>
        <taxon>Eukaryota</taxon>
        <taxon>Fungi</taxon>
        <taxon>Dikarya</taxon>
        <taxon>Ascomycota</taxon>
        <taxon>Pezizomycotina</taxon>
        <taxon>Sordariomycetes</taxon>
        <taxon>Sordariomycetidae</taxon>
        <taxon>Ophiostomatales</taxon>
        <taxon>Ophiostomataceae</taxon>
        <taxon>Leptographium</taxon>
    </lineage>
</organism>
<accession>F0XI89</accession>
<dbReference type="HOGENOM" id="CLU_1865333_0_0_1"/>
<evidence type="ECO:0000313" key="2">
    <source>
        <dbReference type="Proteomes" id="UP000007796"/>
    </source>
</evidence>
<dbReference type="EMBL" id="GL629769">
    <property type="protein sequence ID" value="EFX03138.1"/>
    <property type="molecule type" value="Genomic_DNA"/>
</dbReference>
<dbReference type="InterPro" id="IPR052058">
    <property type="entry name" value="Alcohol_O-acetyltransferase"/>
</dbReference>
<dbReference type="AlphaFoldDB" id="F0XI89"/>
<gene>
    <name evidence="1" type="ORF">CMQ_3067</name>
</gene>
<dbReference type="InParanoid" id="F0XI89"/>
<dbReference type="STRING" id="655863.F0XI89"/>
<dbReference type="RefSeq" id="XP_014172620.1">
    <property type="nucleotide sequence ID" value="XM_014317145.1"/>
</dbReference>